<reference evidence="9 10" key="1">
    <citation type="submission" date="2022-04" db="EMBL/GenBank/DDBJ databases">
        <title>Pseudomonas knackmussii B09-2.</title>
        <authorList>
            <person name="Deng Y."/>
        </authorList>
    </citation>
    <scope>NUCLEOTIDE SEQUENCE [LARGE SCALE GENOMIC DNA]</scope>
    <source>
        <strain evidence="9 10">B09-2</strain>
    </source>
</reference>
<evidence type="ECO:0000256" key="6">
    <source>
        <dbReference type="ARBA" id="ARBA00022989"/>
    </source>
</evidence>
<evidence type="ECO:0000256" key="4">
    <source>
        <dbReference type="ARBA" id="ARBA00022519"/>
    </source>
</evidence>
<evidence type="ECO:0000256" key="1">
    <source>
        <dbReference type="ARBA" id="ARBA00004377"/>
    </source>
</evidence>
<dbReference type="EMBL" id="CP096208">
    <property type="protein sequence ID" value="UPQ83462.1"/>
    <property type="molecule type" value="Genomic_DNA"/>
</dbReference>
<keyword evidence="4" id="KW-0997">Cell inner membrane</keyword>
<keyword evidence="7" id="KW-0472">Membrane</keyword>
<evidence type="ECO:0000256" key="2">
    <source>
        <dbReference type="ARBA" id="ARBA00022475"/>
    </source>
</evidence>
<proteinExistence type="predicted"/>
<evidence type="ECO:0000256" key="5">
    <source>
        <dbReference type="ARBA" id="ARBA00022692"/>
    </source>
</evidence>
<dbReference type="Proteomes" id="UP000831189">
    <property type="component" value="Chromosome"/>
</dbReference>
<gene>
    <name evidence="9" type="ORF">M0M42_03370</name>
</gene>
<keyword evidence="6" id="KW-1133">Transmembrane helix</keyword>
<evidence type="ECO:0000313" key="10">
    <source>
        <dbReference type="Proteomes" id="UP000831189"/>
    </source>
</evidence>
<evidence type="ECO:0000313" key="9">
    <source>
        <dbReference type="EMBL" id="UPQ83462.1"/>
    </source>
</evidence>
<keyword evidence="2" id="KW-1003">Cell membrane</keyword>
<keyword evidence="5" id="KW-0812">Transmembrane</keyword>
<keyword evidence="10" id="KW-1185">Reference proteome</keyword>
<evidence type="ECO:0000256" key="3">
    <source>
        <dbReference type="ARBA" id="ARBA00022481"/>
    </source>
</evidence>
<name>A0ABY4KRG8_9PSED</name>
<feature type="domain" description="General secretion pathway GspH" evidence="8">
    <location>
        <begin position="3"/>
        <end position="111"/>
    </location>
</feature>
<sequence length="124" mass="13700">MTHLARYLAMTRQSKVTLCPLTELGACNQQWTQSLSSFIDSNGNRRLDPGEDIVGTLYLPSQITLRWRGMLPANSIHFSSQGVTFVSNGTMSICPQNKSVRAGAMVVNRQGRVRLASKKAQCLE</sequence>
<dbReference type="InterPro" id="IPR022346">
    <property type="entry name" value="T2SS_GspH"/>
</dbReference>
<dbReference type="Gene3D" id="3.55.40.10">
    <property type="entry name" value="minor pseudopilin epsh domain"/>
    <property type="match status" value="1"/>
</dbReference>
<comment type="subcellular location">
    <subcellularLocation>
        <location evidence="1">Cell inner membrane</location>
        <topology evidence="1">Single-pass membrane protein</topology>
    </subcellularLocation>
</comment>
<accession>A0ABY4KRG8</accession>
<dbReference type="Pfam" id="PF12019">
    <property type="entry name" value="GspH"/>
    <property type="match status" value="1"/>
</dbReference>
<keyword evidence="3" id="KW-0488">Methylation</keyword>
<evidence type="ECO:0000259" key="8">
    <source>
        <dbReference type="Pfam" id="PF12019"/>
    </source>
</evidence>
<evidence type="ECO:0000256" key="7">
    <source>
        <dbReference type="ARBA" id="ARBA00023136"/>
    </source>
</evidence>
<protein>
    <submittedName>
        <fullName evidence="9">GspH/FimT family protein</fullName>
    </submittedName>
</protein>
<organism evidence="9 10">
    <name type="scientific">Pseudomonas knackmussii</name>
    <dbReference type="NCBI Taxonomy" id="65741"/>
    <lineage>
        <taxon>Bacteria</taxon>
        <taxon>Pseudomonadati</taxon>
        <taxon>Pseudomonadota</taxon>
        <taxon>Gammaproteobacteria</taxon>
        <taxon>Pseudomonadales</taxon>
        <taxon>Pseudomonadaceae</taxon>
        <taxon>Pseudomonas</taxon>
    </lineage>
</organism>